<dbReference type="AlphaFoldDB" id="A0A9W4U6E5"/>
<comment type="caution">
    <text evidence="4">The sequence shown here is derived from an EMBL/GenBank/DDBJ whole genome shotgun (WGS) entry which is preliminary data.</text>
</comment>
<dbReference type="Gene3D" id="3.30.40.10">
    <property type="entry name" value="Zinc/RING finger domain, C3HC4 (zinc finger)"/>
    <property type="match status" value="1"/>
</dbReference>
<dbReference type="InterPro" id="IPR013083">
    <property type="entry name" value="Znf_RING/FYVE/PHD"/>
</dbReference>
<evidence type="ECO:0000256" key="1">
    <source>
        <dbReference type="PROSITE-ProRule" id="PRU00175"/>
    </source>
</evidence>
<keyword evidence="1" id="KW-0862">Zinc</keyword>
<name>A0A9W4U6E5_9PLEO</name>
<keyword evidence="2" id="KW-0472">Membrane</keyword>
<keyword evidence="1" id="KW-0863">Zinc-finger</keyword>
<dbReference type="GO" id="GO:0008270">
    <property type="term" value="F:zinc ion binding"/>
    <property type="evidence" value="ECO:0007669"/>
    <property type="project" value="UniProtKB-KW"/>
</dbReference>
<protein>
    <recommendedName>
        <fullName evidence="3">RING-type domain-containing protein</fullName>
    </recommendedName>
</protein>
<evidence type="ECO:0000313" key="5">
    <source>
        <dbReference type="Proteomes" id="UP001152607"/>
    </source>
</evidence>
<dbReference type="SUPFAM" id="SSF57850">
    <property type="entry name" value="RING/U-box"/>
    <property type="match status" value="1"/>
</dbReference>
<evidence type="ECO:0000256" key="2">
    <source>
        <dbReference type="SAM" id="Phobius"/>
    </source>
</evidence>
<dbReference type="EMBL" id="CAOQHR010000002">
    <property type="protein sequence ID" value="CAI6302832.1"/>
    <property type="molecule type" value="Genomic_DNA"/>
</dbReference>
<keyword evidence="2" id="KW-1133">Transmembrane helix</keyword>
<dbReference type="OrthoDB" id="5600418at2759"/>
<gene>
    <name evidence="4" type="ORF">PDIGIT_LOCUS2903</name>
</gene>
<feature type="domain" description="RING-type" evidence="3">
    <location>
        <begin position="36"/>
        <end position="89"/>
    </location>
</feature>
<feature type="transmembrane region" description="Helical" evidence="2">
    <location>
        <begin position="235"/>
        <end position="252"/>
    </location>
</feature>
<evidence type="ECO:0000259" key="3">
    <source>
        <dbReference type="PROSITE" id="PS50089"/>
    </source>
</evidence>
<feature type="transmembrane region" description="Helical" evidence="2">
    <location>
        <begin position="259"/>
        <end position="278"/>
    </location>
</feature>
<keyword evidence="5" id="KW-1185">Reference proteome</keyword>
<keyword evidence="1" id="KW-0479">Metal-binding</keyword>
<proteinExistence type="predicted"/>
<dbReference type="PROSITE" id="PS50089">
    <property type="entry name" value="ZF_RING_2"/>
    <property type="match status" value="1"/>
</dbReference>
<sequence length="280" mass="31712">MAHPHILYKLPATRRKYHVRNLSPPTPPTPDNDDTCSICYRAYNEKDDPTDADETPCQPIQLLPCKHIIGSACFTKLLQADMDTCQVCRSKVDVLSNPYPAWLQKSTSWFWYKLYSDHAPGHALKNGKLGVFNHLSKKLFNEQMSMQETGQLWWMYMDSLSAWTRIVLVFAVFVNTTFAISDWCLGTPFVELGIFRIVGMKVPDSRVLTLWVDFPIVVGLAHYSNIRRGAGDLSVAGHALMFIMARIFALLFSIKGFALLLAANWLAYGTLTALLIWYGL</sequence>
<dbReference type="Proteomes" id="UP001152607">
    <property type="component" value="Unassembled WGS sequence"/>
</dbReference>
<reference evidence="4" key="1">
    <citation type="submission" date="2023-01" db="EMBL/GenBank/DDBJ databases">
        <authorList>
            <person name="Van Ghelder C."/>
            <person name="Rancurel C."/>
        </authorList>
    </citation>
    <scope>NUCLEOTIDE SEQUENCE</scope>
    <source>
        <strain evidence="4">CNCM I-4278</strain>
    </source>
</reference>
<feature type="transmembrane region" description="Helical" evidence="2">
    <location>
        <begin position="205"/>
        <end position="223"/>
    </location>
</feature>
<dbReference type="InterPro" id="IPR001841">
    <property type="entry name" value="Znf_RING"/>
</dbReference>
<accession>A0A9W4U6E5</accession>
<evidence type="ECO:0000313" key="4">
    <source>
        <dbReference type="EMBL" id="CAI6302832.1"/>
    </source>
</evidence>
<organism evidence="4 5">
    <name type="scientific">Periconia digitata</name>
    <dbReference type="NCBI Taxonomy" id="1303443"/>
    <lineage>
        <taxon>Eukaryota</taxon>
        <taxon>Fungi</taxon>
        <taxon>Dikarya</taxon>
        <taxon>Ascomycota</taxon>
        <taxon>Pezizomycotina</taxon>
        <taxon>Dothideomycetes</taxon>
        <taxon>Pleosporomycetidae</taxon>
        <taxon>Pleosporales</taxon>
        <taxon>Massarineae</taxon>
        <taxon>Periconiaceae</taxon>
        <taxon>Periconia</taxon>
    </lineage>
</organism>
<keyword evidence="2" id="KW-0812">Transmembrane</keyword>